<proteinExistence type="inferred from homology"/>
<evidence type="ECO:0000256" key="3">
    <source>
        <dbReference type="ARBA" id="ARBA00022643"/>
    </source>
</evidence>
<keyword evidence="5" id="KW-0560">Oxidoreductase</keyword>
<sequence length="409" mass="45384">MSLYEDQLLKTELFDLTDDQYQLLLRFRQIGEQIIGPAAKQVDEEGRFPFEGANALKQEELGGLCVPSHAGGLGVGYGGDAYMLPLILMELASWCSSLSQVFGVHNTAVQMIHAMGNDEQRDFFFSKALQGDWFASFASETGPNRFNIASKVTPDGDGYLLNARKSFATASTGADWAFIWSMADGIDDSLQEQVVFPLLKLDDPGVTINDSWDGIGQRGTGSGTVIAENVTIPPIQMIGEPGSYFRYDYFNHQFHLNFAAQYVGIAIGAYRQALQFMKERARPWSGLTSATEDPYIQLRIGEMSVQLQAARQFILHAARLLQKANEQEGLWPIVHIAVAQAKVFATEAALDITSRIFQVMGASSATQKNNFDVYFRNARTLTLHDPIDRRKEVIGKSELGYTGQFDVLY</sequence>
<gene>
    <name evidence="17" type="ORF">KCTCHS21_49790</name>
</gene>
<dbReference type="InterPro" id="IPR013107">
    <property type="entry name" value="Acyl-CoA_DH_C"/>
</dbReference>
<dbReference type="EMBL" id="AP019400">
    <property type="protein sequence ID" value="BBI35580.1"/>
    <property type="molecule type" value="Genomic_DNA"/>
</dbReference>
<dbReference type="Gene3D" id="1.10.540.10">
    <property type="entry name" value="Acyl-CoA dehydrogenase/oxidase, N-terminal domain"/>
    <property type="match status" value="1"/>
</dbReference>
<dbReference type="PIRSF" id="PIRSF016578">
    <property type="entry name" value="HsaA"/>
    <property type="match status" value="1"/>
</dbReference>
<reference evidence="17 18" key="1">
    <citation type="submission" date="2019-01" db="EMBL/GenBank/DDBJ databases">
        <title>Complete genome sequence of Cohnella hallensis HS21 isolated from Korean fir (Abies koreana) rhizospheric soil.</title>
        <authorList>
            <person name="Jiang L."/>
            <person name="Kang S.W."/>
            <person name="Kim S."/>
            <person name="Jung J."/>
            <person name="Kim C.Y."/>
            <person name="Kim D.H."/>
            <person name="Kim S.W."/>
            <person name="Lee J."/>
        </authorList>
    </citation>
    <scope>NUCLEOTIDE SEQUENCE [LARGE SCALE GENOMIC DNA]</scope>
    <source>
        <strain evidence="17 18">HS21</strain>
    </source>
</reference>
<dbReference type="Gene3D" id="1.20.140.10">
    <property type="entry name" value="Butyryl-CoA Dehydrogenase, subunit A, domain 3"/>
    <property type="match status" value="1"/>
</dbReference>
<evidence type="ECO:0000256" key="8">
    <source>
        <dbReference type="ARBA" id="ARBA00034317"/>
    </source>
</evidence>
<dbReference type="OrthoDB" id="571684at2"/>
<feature type="domain" description="Acyl-CoA oxidase/dehydrogenase middle" evidence="14">
    <location>
        <begin position="148"/>
        <end position="230"/>
    </location>
</feature>
<dbReference type="KEGG" id="cohn:KCTCHS21_49790"/>
<evidence type="ECO:0000259" key="16">
    <source>
        <dbReference type="Pfam" id="PF08028"/>
    </source>
</evidence>
<evidence type="ECO:0000256" key="11">
    <source>
        <dbReference type="ARBA" id="ARBA00047859"/>
    </source>
</evidence>
<keyword evidence="4" id="KW-0547">Nucleotide-binding</keyword>
<dbReference type="SUPFAM" id="SSF56645">
    <property type="entry name" value="Acyl-CoA dehydrogenase NM domain-like"/>
    <property type="match status" value="1"/>
</dbReference>
<keyword evidence="3" id="KW-0288">FMN</keyword>
<evidence type="ECO:0000256" key="13">
    <source>
        <dbReference type="ARBA" id="ARBA00049456"/>
    </source>
</evidence>
<dbReference type="AlphaFoldDB" id="A0A3T1DBU5"/>
<dbReference type="Proteomes" id="UP000289856">
    <property type="component" value="Chromosome"/>
</dbReference>
<dbReference type="GO" id="GO:0004497">
    <property type="term" value="F:monooxygenase activity"/>
    <property type="evidence" value="ECO:0007669"/>
    <property type="project" value="UniProtKB-KW"/>
</dbReference>
<comment type="catalytic activity">
    <reaction evidence="13">
        <text>dibenzothiophene + 2 FMNH2 + 2 O2 = dibenzothiophene 5,5-dioxide + 2 FMN + 2 H2O + 2 H(+)</text>
        <dbReference type="Rhea" id="RHEA:49072"/>
        <dbReference type="ChEBI" id="CHEBI:15377"/>
        <dbReference type="ChEBI" id="CHEBI:15378"/>
        <dbReference type="ChEBI" id="CHEBI:15379"/>
        <dbReference type="ChEBI" id="CHEBI:23681"/>
        <dbReference type="ChEBI" id="CHEBI:57618"/>
        <dbReference type="ChEBI" id="CHEBI:58210"/>
        <dbReference type="ChEBI" id="CHEBI:90356"/>
        <dbReference type="EC" id="1.14.14.21"/>
    </reaction>
</comment>
<keyword evidence="6" id="KW-0503">Monooxygenase</keyword>
<comment type="catalytic activity">
    <reaction evidence="11">
        <text>dibenzothiophene + FMNH2 + O2 = dibenzothiophene 5-oxide + FMN + H2O + H(+)</text>
        <dbReference type="Rhea" id="RHEA:49076"/>
        <dbReference type="ChEBI" id="CHEBI:15377"/>
        <dbReference type="ChEBI" id="CHEBI:15378"/>
        <dbReference type="ChEBI" id="CHEBI:15379"/>
        <dbReference type="ChEBI" id="CHEBI:23681"/>
        <dbReference type="ChEBI" id="CHEBI:23683"/>
        <dbReference type="ChEBI" id="CHEBI:57618"/>
        <dbReference type="ChEBI" id="CHEBI:58210"/>
    </reaction>
</comment>
<comment type="similarity">
    <text evidence="8">Belongs to the DszC flavin monooxygenase family.</text>
</comment>
<protein>
    <recommendedName>
        <fullName evidence="10">Dibenzothiophene monooxygenase</fullName>
        <ecNumber evidence="9">1.14.14.21</ecNumber>
    </recommendedName>
</protein>
<evidence type="ECO:0000313" key="17">
    <source>
        <dbReference type="EMBL" id="BBI35580.1"/>
    </source>
</evidence>
<dbReference type="EC" id="1.14.14.21" evidence="9"/>
<dbReference type="Pfam" id="PF02770">
    <property type="entry name" value="Acyl-CoA_dh_M"/>
    <property type="match status" value="1"/>
</dbReference>
<evidence type="ECO:0000313" key="18">
    <source>
        <dbReference type="Proteomes" id="UP000289856"/>
    </source>
</evidence>
<dbReference type="GO" id="GO:0006552">
    <property type="term" value="P:L-leucine catabolic process"/>
    <property type="evidence" value="ECO:0007669"/>
    <property type="project" value="TreeGrafter"/>
</dbReference>
<dbReference type="Pfam" id="PF08028">
    <property type="entry name" value="Acyl-CoA_dh_2"/>
    <property type="match status" value="1"/>
</dbReference>
<dbReference type="GO" id="GO:0008470">
    <property type="term" value="F:3-methylbutanoyl-CoA dehydrogenase activity"/>
    <property type="evidence" value="ECO:0007669"/>
    <property type="project" value="TreeGrafter"/>
</dbReference>
<evidence type="ECO:0000256" key="5">
    <source>
        <dbReference type="ARBA" id="ARBA00023002"/>
    </source>
</evidence>
<evidence type="ECO:0000256" key="2">
    <source>
        <dbReference type="ARBA" id="ARBA00022630"/>
    </source>
</evidence>
<evidence type="ECO:0000256" key="12">
    <source>
        <dbReference type="ARBA" id="ARBA00048445"/>
    </source>
</evidence>
<evidence type="ECO:0000259" key="14">
    <source>
        <dbReference type="Pfam" id="PF02770"/>
    </source>
</evidence>
<evidence type="ECO:0000256" key="10">
    <source>
        <dbReference type="ARBA" id="ARBA00034345"/>
    </source>
</evidence>
<comment type="catalytic activity">
    <reaction evidence="12">
        <text>dibenzothiophene 5-oxide + FMNH2 + O2 = dibenzothiophene 5,5-dioxide + FMN + H2O + H(+)</text>
        <dbReference type="Rhea" id="RHEA:49080"/>
        <dbReference type="ChEBI" id="CHEBI:15377"/>
        <dbReference type="ChEBI" id="CHEBI:15378"/>
        <dbReference type="ChEBI" id="CHEBI:15379"/>
        <dbReference type="ChEBI" id="CHEBI:23683"/>
        <dbReference type="ChEBI" id="CHEBI:57618"/>
        <dbReference type="ChEBI" id="CHEBI:58210"/>
        <dbReference type="ChEBI" id="CHEBI:90356"/>
    </reaction>
</comment>
<dbReference type="PANTHER" id="PTHR43884">
    <property type="entry name" value="ACYL-COA DEHYDROGENASE"/>
    <property type="match status" value="1"/>
</dbReference>
<comment type="subcellular location">
    <subcellularLocation>
        <location evidence="1">Cytoplasm</location>
    </subcellularLocation>
</comment>
<name>A0A3T1DBU5_9BACL</name>
<evidence type="ECO:0000256" key="4">
    <source>
        <dbReference type="ARBA" id="ARBA00022741"/>
    </source>
</evidence>
<dbReference type="InterPro" id="IPR013786">
    <property type="entry name" value="AcylCoA_DH/ox_N"/>
</dbReference>
<keyword evidence="18" id="KW-1185">Reference proteome</keyword>
<evidence type="ECO:0000256" key="7">
    <source>
        <dbReference type="ARBA" id="ARBA00034307"/>
    </source>
</evidence>
<comment type="pathway">
    <text evidence="7">Sulfur metabolism; dibenzothiophene degradation.</text>
</comment>
<dbReference type="InterPro" id="IPR009100">
    <property type="entry name" value="AcylCoA_DH/oxidase_NM_dom_sf"/>
</dbReference>
<evidence type="ECO:0000256" key="6">
    <source>
        <dbReference type="ARBA" id="ARBA00023033"/>
    </source>
</evidence>
<feature type="domain" description="Acyl-CoA dehydrogenase C-terminal" evidence="16">
    <location>
        <begin position="258"/>
        <end position="385"/>
    </location>
</feature>
<dbReference type="InterPro" id="IPR046373">
    <property type="entry name" value="Acyl-CoA_Oxase/DH_mid-dom_sf"/>
</dbReference>
<dbReference type="Gene3D" id="2.40.110.10">
    <property type="entry name" value="Butyryl-CoA Dehydrogenase, subunit A, domain 2"/>
    <property type="match status" value="1"/>
</dbReference>
<accession>A0A3T1DBU5</accession>
<evidence type="ECO:0000259" key="15">
    <source>
        <dbReference type="Pfam" id="PF02771"/>
    </source>
</evidence>
<dbReference type="SUPFAM" id="SSF47203">
    <property type="entry name" value="Acyl-CoA dehydrogenase C-terminal domain-like"/>
    <property type="match status" value="1"/>
</dbReference>
<feature type="domain" description="Acyl-CoA dehydrogenase/oxidase N-terminal" evidence="15">
    <location>
        <begin position="17"/>
        <end position="131"/>
    </location>
</feature>
<dbReference type="GO" id="GO:0005737">
    <property type="term" value="C:cytoplasm"/>
    <property type="evidence" value="ECO:0007669"/>
    <property type="project" value="UniProtKB-SubCell"/>
</dbReference>
<dbReference type="RefSeq" id="WP_130614378.1">
    <property type="nucleotide sequence ID" value="NZ_AP019400.1"/>
</dbReference>
<keyword evidence="2" id="KW-0285">Flavoprotein</keyword>
<evidence type="ECO:0000256" key="1">
    <source>
        <dbReference type="ARBA" id="ARBA00004496"/>
    </source>
</evidence>
<dbReference type="InterPro" id="IPR037069">
    <property type="entry name" value="AcylCoA_DH/ox_N_sf"/>
</dbReference>
<evidence type="ECO:0000256" key="9">
    <source>
        <dbReference type="ARBA" id="ARBA00034328"/>
    </source>
</evidence>
<organism evidence="17 18">
    <name type="scientific">Cohnella abietis</name>
    <dbReference type="NCBI Taxonomy" id="2507935"/>
    <lineage>
        <taxon>Bacteria</taxon>
        <taxon>Bacillati</taxon>
        <taxon>Bacillota</taxon>
        <taxon>Bacilli</taxon>
        <taxon>Bacillales</taxon>
        <taxon>Paenibacillaceae</taxon>
        <taxon>Cohnella</taxon>
    </lineage>
</organism>
<dbReference type="Pfam" id="PF02771">
    <property type="entry name" value="Acyl-CoA_dh_N"/>
    <property type="match status" value="1"/>
</dbReference>
<dbReference type="InterPro" id="IPR006091">
    <property type="entry name" value="Acyl-CoA_Oxase/DH_mid-dom"/>
</dbReference>
<dbReference type="GO" id="GO:0050660">
    <property type="term" value="F:flavin adenine dinucleotide binding"/>
    <property type="evidence" value="ECO:0007669"/>
    <property type="project" value="InterPro"/>
</dbReference>
<dbReference type="PANTHER" id="PTHR43884:SF12">
    <property type="entry name" value="ISOVALERYL-COA DEHYDROGENASE, MITOCHONDRIAL-RELATED"/>
    <property type="match status" value="1"/>
</dbReference>
<dbReference type="InterPro" id="IPR036250">
    <property type="entry name" value="AcylCo_DH-like_C"/>
</dbReference>